<dbReference type="AlphaFoldDB" id="A0A0C9YUN9"/>
<gene>
    <name evidence="2" type="ORF">PISMIDRAFT_7220</name>
</gene>
<evidence type="ECO:0000313" key="3">
    <source>
        <dbReference type="Proteomes" id="UP000054018"/>
    </source>
</evidence>
<feature type="region of interest" description="Disordered" evidence="1">
    <location>
        <begin position="50"/>
        <end position="94"/>
    </location>
</feature>
<name>A0A0C9YUN9_9AGAM</name>
<dbReference type="Proteomes" id="UP000054018">
    <property type="component" value="Unassembled WGS sequence"/>
</dbReference>
<keyword evidence="3" id="KW-1185">Reference proteome</keyword>
<dbReference type="EMBL" id="KN833691">
    <property type="protein sequence ID" value="KIK28755.1"/>
    <property type="molecule type" value="Genomic_DNA"/>
</dbReference>
<feature type="compositionally biased region" description="Basic and acidic residues" evidence="1">
    <location>
        <begin position="55"/>
        <end position="71"/>
    </location>
</feature>
<sequence>MAHYLIISGIPDSILMLVMHLETPHETFTYLKNCYGSIPRPKTWLAAMQQSNLSSERDATGESSQEARDSNNEPENLPGGQEDFPDSPSDCAEIADGHEEPKTEITDAWQVEPHLLVDEARAMDSKWLEELVNTPREEKTADLKDESLDGGDSDPGYWVTLSNNGYELINLPIEDNRCLLMDEETTANVLDPPSTHAKLPNPQVESSTLQNEPEVTGSMLKDPSEESEQSLQLQETE</sequence>
<accession>A0A0C9YUN9</accession>
<organism evidence="2 3">
    <name type="scientific">Pisolithus microcarpus 441</name>
    <dbReference type="NCBI Taxonomy" id="765257"/>
    <lineage>
        <taxon>Eukaryota</taxon>
        <taxon>Fungi</taxon>
        <taxon>Dikarya</taxon>
        <taxon>Basidiomycota</taxon>
        <taxon>Agaricomycotina</taxon>
        <taxon>Agaricomycetes</taxon>
        <taxon>Agaricomycetidae</taxon>
        <taxon>Boletales</taxon>
        <taxon>Sclerodermatineae</taxon>
        <taxon>Pisolithaceae</taxon>
        <taxon>Pisolithus</taxon>
    </lineage>
</organism>
<evidence type="ECO:0000313" key="2">
    <source>
        <dbReference type="EMBL" id="KIK28755.1"/>
    </source>
</evidence>
<feature type="compositionally biased region" description="Polar residues" evidence="1">
    <location>
        <begin position="203"/>
        <end position="213"/>
    </location>
</feature>
<proteinExistence type="predicted"/>
<protein>
    <submittedName>
        <fullName evidence="2">Uncharacterized protein</fullName>
    </submittedName>
</protein>
<evidence type="ECO:0000256" key="1">
    <source>
        <dbReference type="SAM" id="MobiDB-lite"/>
    </source>
</evidence>
<reference evidence="2 3" key="1">
    <citation type="submission" date="2014-04" db="EMBL/GenBank/DDBJ databases">
        <authorList>
            <consortium name="DOE Joint Genome Institute"/>
            <person name="Kuo A."/>
            <person name="Kohler A."/>
            <person name="Costa M.D."/>
            <person name="Nagy L.G."/>
            <person name="Floudas D."/>
            <person name="Copeland A."/>
            <person name="Barry K.W."/>
            <person name="Cichocki N."/>
            <person name="Veneault-Fourrey C."/>
            <person name="LaButti K."/>
            <person name="Lindquist E.A."/>
            <person name="Lipzen A."/>
            <person name="Lundell T."/>
            <person name="Morin E."/>
            <person name="Murat C."/>
            <person name="Sun H."/>
            <person name="Tunlid A."/>
            <person name="Henrissat B."/>
            <person name="Grigoriev I.V."/>
            <person name="Hibbett D.S."/>
            <person name="Martin F."/>
            <person name="Nordberg H.P."/>
            <person name="Cantor M.N."/>
            <person name="Hua S.X."/>
        </authorList>
    </citation>
    <scope>NUCLEOTIDE SEQUENCE [LARGE SCALE GENOMIC DNA]</scope>
    <source>
        <strain evidence="2 3">441</strain>
    </source>
</reference>
<feature type="region of interest" description="Disordered" evidence="1">
    <location>
        <begin position="189"/>
        <end position="237"/>
    </location>
</feature>
<dbReference type="OrthoDB" id="2671695at2759"/>
<reference evidence="3" key="2">
    <citation type="submission" date="2015-01" db="EMBL/GenBank/DDBJ databases">
        <title>Evolutionary Origins and Diversification of the Mycorrhizal Mutualists.</title>
        <authorList>
            <consortium name="DOE Joint Genome Institute"/>
            <consortium name="Mycorrhizal Genomics Consortium"/>
            <person name="Kohler A."/>
            <person name="Kuo A."/>
            <person name="Nagy L.G."/>
            <person name="Floudas D."/>
            <person name="Copeland A."/>
            <person name="Barry K.W."/>
            <person name="Cichocki N."/>
            <person name="Veneault-Fourrey C."/>
            <person name="LaButti K."/>
            <person name="Lindquist E.A."/>
            <person name="Lipzen A."/>
            <person name="Lundell T."/>
            <person name="Morin E."/>
            <person name="Murat C."/>
            <person name="Riley R."/>
            <person name="Ohm R."/>
            <person name="Sun H."/>
            <person name="Tunlid A."/>
            <person name="Henrissat B."/>
            <person name="Grigoriev I.V."/>
            <person name="Hibbett D.S."/>
            <person name="Martin F."/>
        </authorList>
    </citation>
    <scope>NUCLEOTIDE SEQUENCE [LARGE SCALE GENOMIC DNA]</scope>
    <source>
        <strain evidence="3">441</strain>
    </source>
</reference>
<dbReference type="HOGENOM" id="CLU_1171030_0_0_1"/>